<organism evidence="2 3">
    <name type="scientific">Parathielavia appendiculata</name>
    <dbReference type="NCBI Taxonomy" id="2587402"/>
    <lineage>
        <taxon>Eukaryota</taxon>
        <taxon>Fungi</taxon>
        <taxon>Dikarya</taxon>
        <taxon>Ascomycota</taxon>
        <taxon>Pezizomycotina</taxon>
        <taxon>Sordariomycetes</taxon>
        <taxon>Sordariomycetidae</taxon>
        <taxon>Sordariales</taxon>
        <taxon>Chaetomiaceae</taxon>
        <taxon>Parathielavia</taxon>
    </lineage>
</organism>
<reference evidence="2" key="1">
    <citation type="journal article" date="2023" name="Mol. Phylogenet. Evol.">
        <title>Genome-scale phylogeny and comparative genomics of the fungal order Sordariales.</title>
        <authorList>
            <person name="Hensen N."/>
            <person name="Bonometti L."/>
            <person name="Westerberg I."/>
            <person name="Brannstrom I.O."/>
            <person name="Guillou S."/>
            <person name="Cros-Aarteil S."/>
            <person name="Calhoun S."/>
            <person name="Haridas S."/>
            <person name="Kuo A."/>
            <person name="Mondo S."/>
            <person name="Pangilinan J."/>
            <person name="Riley R."/>
            <person name="LaButti K."/>
            <person name="Andreopoulos B."/>
            <person name="Lipzen A."/>
            <person name="Chen C."/>
            <person name="Yan M."/>
            <person name="Daum C."/>
            <person name="Ng V."/>
            <person name="Clum A."/>
            <person name="Steindorff A."/>
            <person name="Ohm R.A."/>
            <person name="Martin F."/>
            <person name="Silar P."/>
            <person name="Natvig D.O."/>
            <person name="Lalanne C."/>
            <person name="Gautier V."/>
            <person name="Ament-Velasquez S.L."/>
            <person name="Kruys A."/>
            <person name="Hutchinson M.I."/>
            <person name="Powell A.J."/>
            <person name="Barry K."/>
            <person name="Miller A.N."/>
            <person name="Grigoriev I.V."/>
            <person name="Debuchy R."/>
            <person name="Gladieux P."/>
            <person name="Hiltunen Thoren M."/>
            <person name="Johannesson H."/>
        </authorList>
    </citation>
    <scope>NUCLEOTIDE SEQUENCE</scope>
    <source>
        <strain evidence="2">CBS 731.68</strain>
    </source>
</reference>
<evidence type="ECO:0000313" key="2">
    <source>
        <dbReference type="EMBL" id="KAK4123959.1"/>
    </source>
</evidence>
<dbReference type="RefSeq" id="XP_062647730.1">
    <property type="nucleotide sequence ID" value="XM_062787848.1"/>
</dbReference>
<sequence length="89" mass="10530">YHALSWTWGQGKRDRQIMLDGLPFYITQSLHDALHYLRSDASFRSPSSLFLLWIDLICINQLDRDEKSIQVVRMRETYKDACKVIVWLG</sequence>
<dbReference type="InterPro" id="IPR052895">
    <property type="entry name" value="HetReg/Transcr_Mod"/>
</dbReference>
<evidence type="ECO:0000313" key="3">
    <source>
        <dbReference type="Proteomes" id="UP001302602"/>
    </source>
</evidence>
<evidence type="ECO:0000259" key="1">
    <source>
        <dbReference type="Pfam" id="PF06985"/>
    </source>
</evidence>
<gene>
    <name evidence="2" type="ORF">N657DRAFT_545023</name>
</gene>
<dbReference type="Pfam" id="PF06985">
    <property type="entry name" value="HET"/>
    <property type="match status" value="1"/>
</dbReference>
<accession>A0AAN6U0I3</accession>
<dbReference type="PANTHER" id="PTHR24148">
    <property type="entry name" value="ANKYRIN REPEAT DOMAIN-CONTAINING PROTEIN 39 HOMOLOG-RELATED"/>
    <property type="match status" value="1"/>
</dbReference>
<dbReference type="AlphaFoldDB" id="A0AAN6U0I3"/>
<feature type="domain" description="Heterokaryon incompatibility" evidence="1">
    <location>
        <begin position="1"/>
        <end position="89"/>
    </location>
</feature>
<dbReference type="InterPro" id="IPR010730">
    <property type="entry name" value="HET"/>
</dbReference>
<dbReference type="EMBL" id="MU853228">
    <property type="protein sequence ID" value="KAK4123959.1"/>
    <property type="molecule type" value="Genomic_DNA"/>
</dbReference>
<protein>
    <recommendedName>
        <fullName evidence="1">Heterokaryon incompatibility domain-containing protein</fullName>
    </recommendedName>
</protein>
<reference evidence="2" key="2">
    <citation type="submission" date="2023-05" db="EMBL/GenBank/DDBJ databases">
        <authorList>
            <consortium name="Lawrence Berkeley National Laboratory"/>
            <person name="Steindorff A."/>
            <person name="Hensen N."/>
            <person name="Bonometti L."/>
            <person name="Westerberg I."/>
            <person name="Brannstrom I.O."/>
            <person name="Guillou S."/>
            <person name="Cros-Aarteil S."/>
            <person name="Calhoun S."/>
            <person name="Haridas S."/>
            <person name="Kuo A."/>
            <person name="Mondo S."/>
            <person name="Pangilinan J."/>
            <person name="Riley R."/>
            <person name="Labutti K."/>
            <person name="Andreopoulos B."/>
            <person name="Lipzen A."/>
            <person name="Chen C."/>
            <person name="Yanf M."/>
            <person name="Daum C."/>
            <person name="Ng V."/>
            <person name="Clum A."/>
            <person name="Ohm R."/>
            <person name="Martin F."/>
            <person name="Silar P."/>
            <person name="Natvig D."/>
            <person name="Lalanne C."/>
            <person name="Gautier V."/>
            <person name="Ament-Velasquez S.L."/>
            <person name="Kruys A."/>
            <person name="Hutchinson M.I."/>
            <person name="Powell A.J."/>
            <person name="Barry K."/>
            <person name="Miller A.N."/>
            <person name="Grigoriev I.V."/>
            <person name="Debuchy R."/>
            <person name="Gladieux P."/>
            <person name="Thoren M.H."/>
            <person name="Johannesson H."/>
        </authorList>
    </citation>
    <scope>NUCLEOTIDE SEQUENCE</scope>
    <source>
        <strain evidence="2">CBS 731.68</strain>
    </source>
</reference>
<name>A0AAN6U0I3_9PEZI</name>
<dbReference type="GeneID" id="87824618"/>
<dbReference type="Proteomes" id="UP001302602">
    <property type="component" value="Unassembled WGS sequence"/>
</dbReference>
<feature type="non-terminal residue" evidence="2">
    <location>
        <position position="1"/>
    </location>
</feature>
<dbReference type="PANTHER" id="PTHR24148:SF64">
    <property type="entry name" value="HETEROKARYON INCOMPATIBILITY DOMAIN-CONTAINING PROTEIN"/>
    <property type="match status" value="1"/>
</dbReference>
<comment type="caution">
    <text evidence="2">The sequence shown here is derived from an EMBL/GenBank/DDBJ whole genome shotgun (WGS) entry which is preliminary data.</text>
</comment>
<feature type="non-terminal residue" evidence="2">
    <location>
        <position position="89"/>
    </location>
</feature>
<keyword evidence="3" id="KW-1185">Reference proteome</keyword>
<proteinExistence type="predicted"/>